<dbReference type="Proteomes" id="UP000277580">
    <property type="component" value="Unassembled WGS sequence"/>
</dbReference>
<dbReference type="EMBL" id="ML119166">
    <property type="protein sequence ID" value="RPB08218.1"/>
    <property type="molecule type" value="Genomic_DNA"/>
</dbReference>
<gene>
    <name evidence="1" type="ORF">P167DRAFT_578448</name>
</gene>
<protein>
    <submittedName>
        <fullName evidence="1">Uncharacterized protein</fullName>
    </submittedName>
</protein>
<name>A0A3N4KFF6_9PEZI</name>
<evidence type="ECO:0000313" key="2">
    <source>
        <dbReference type="Proteomes" id="UP000277580"/>
    </source>
</evidence>
<evidence type="ECO:0000313" key="1">
    <source>
        <dbReference type="EMBL" id="RPB08218.1"/>
    </source>
</evidence>
<organism evidence="1 2">
    <name type="scientific">Morchella conica CCBAS932</name>
    <dbReference type="NCBI Taxonomy" id="1392247"/>
    <lineage>
        <taxon>Eukaryota</taxon>
        <taxon>Fungi</taxon>
        <taxon>Dikarya</taxon>
        <taxon>Ascomycota</taxon>
        <taxon>Pezizomycotina</taxon>
        <taxon>Pezizomycetes</taxon>
        <taxon>Pezizales</taxon>
        <taxon>Morchellaceae</taxon>
        <taxon>Morchella</taxon>
    </lineage>
</organism>
<accession>A0A3N4KFF6</accession>
<reference evidence="1 2" key="1">
    <citation type="journal article" date="2018" name="Nat. Ecol. Evol.">
        <title>Pezizomycetes genomes reveal the molecular basis of ectomycorrhizal truffle lifestyle.</title>
        <authorList>
            <person name="Murat C."/>
            <person name="Payen T."/>
            <person name="Noel B."/>
            <person name="Kuo A."/>
            <person name="Morin E."/>
            <person name="Chen J."/>
            <person name="Kohler A."/>
            <person name="Krizsan K."/>
            <person name="Balestrini R."/>
            <person name="Da Silva C."/>
            <person name="Montanini B."/>
            <person name="Hainaut M."/>
            <person name="Levati E."/>
            <person name="Barry K.W."/>
            <person name="Belfiori B."/>
            <person name="Cichocki N."/>
            <person name="Clum A."/>
            <person name="Dockter R.B."/>
            <person name="Fauchery L."/>
            <person name="Guy J."/>
            <person name="Iotti M."/>
            <person name="Le Tacon F."/>
            <person name="Lindquist E.A."/>
            <person name="Lipzen A."/>
            <person name="Malagnac F."/>
            <person name="Mello A."/>
            <person name="Molinier V."/>
            <person name="Miyauchi S."/>
            <person name="Poulain J."/>
            <person name="Riccioni C."/>
            <person name="Rubini A."/>
            <person name="Sitrit Y."/>
            <person name="Splivallo R."/>
            <person name="Traeger S."/>
            <person name="Wang M."/>
            <person name="Zifcakova L."/>
            <person name="Wipf D."/>
            <person name="Zambonelli A."/>
            <person name="Paolocci F."/>
            <person name="Nowrousian M."/>
            <person name="Ottonello S."/>
            <person name="Baldrian P."/>
            <person name="Spatafora J.W."/>
            <person name="Henrissat B."/>
            <person name="Nagy L.G."/>
            <person name="Aury J.M."/>
            <person name="Wincker P."/>
            <person name="Grigoriev I.V."/>
            <person name="Bonfante P."/>
            <person name="Martin F.M."/>
        </authorList>
    </citation>
    <scope>NUCLEOTIDE SEQUENCE [LARGE SCALE GENOMIC DNA]</scope>
    <source>
        <strain evidence="1 2">CCBAS932</strain>
    </source>
</reference>
<keyword evidence="2" id="KW-1185">Reference proteome</keyword>
<dbReference type="AlphaFoldDB" id="A0A3N4KFF6"/>
<sequence length="156" mass="16206">MGNGQFKLYFPSHAMPFIIPNAEIPKIVAMINLMLKDMETKGVTKAGGFTFPASDGSGATISIEMPTPGDWILVDTYYSTVIHQAVAKSTVRGSGTYMVLPMKDAGLSAADLKAACAKAAAGAKAAAELVSPPRYEAMPTASAVVARAVVAARALK</sequence>
<dbReference type="OrthoDB" id="5402660at2759"/>
<dbReference type="InParanoid" id="A0A3N4KFF6"/>
<proteinExistence type="predicted"/>